<dbReference type="EnsemblMetazoa" id="XM_021049051.2">
    <property type="protein sequence ID" value="XP_020904710.1"/>
    <property type="gene ID" value="LOC110242997"/>
</dbReference>
<sequence length="258" mass="28877">MRGFFIKEWNSAGGFVPWTDCPQNGTDLLAKFTPQPYERKKIKSGDSTTWDLSIFIKALLYSKPPFVPKSNKALFNGLKCLIDTRNTLCHTGSGRIESTEFTKLYADACNALMLVGALQSDFKKVERDVQHPEVLSLIRHCASQDTDILQGIDTICSKLDDLKKALDDVHLNQQQSQKTQVQLLQGQSGIQKGLEELKQDQQQGQEDIKQGQSGLQQGLEELKQNQQKGQKEILKGIQDLHKLSPSSSADVDLYSIKL</sequence>
<dbReference type="RefSeq" id="XP_020904710.1">
    <property type="nucleotide sequence ID" value="XM_021049051.2"/>
</dbReference>
<dbReference type="GeneID" id="110242997"/>
<accession>A0A913XHX6</accession>
<proteinExistence type="predicted"/>
<name>A0A913XHX6_EXADI</name>
<dbReference type="Proteomes" id="UP000887567">
    <property type="component" value="Unplaced"/>
</dbReference>
<keyword evidence="2" id="KW-1185">Reference proteome</keyword>
<evidence type="ECO:0000313" key="1">
    <source>
        <dbReference type="EnsemblMetazoa" id="XP_020904710.1"/>
    </source>
</evidence>
<reference evidence="1" key="1">
    <citation type="submission" date="2022-11" db="UniProtKB">
        <authorList>
            <consortium name="EnsemblMetazoa"/>
        </authorList>
    </citation>
    <scope>IDENTIFICATION</scope>
</reference>
<dbReference type="AlphaFoldDB" id="A0A913XHX6"/>
<protein>
    <submittedName>
        <fullName evidence="1">Uncharacterized protein</fullName>
    </submittedName>
</protein>
<dbReference type="OrthoDB" id="10368623at2759"/>
<organism evidence="1 2">
    <name type="scientific">Exaiptasia diaphana</name>
    <name type="common">Tropical sea anemone</name>
    <name type="synonym">Aiptasia pulchella</name>
    <dbReference type="NCBI Taxonomy" id="2652724"/>
    <lineage>
        <taxon>Eukaryota</taxon>
        <taxon>Metazoa</taxon>
        <taxon>Cnidaria</taxon>
        <taxon>Anthozoa</taxon>
        <taxon>Hexacorallia</taxon>
        <taxon>Actiniaria</taxon>
        <taxon>Aiptasiidae</taxon>
        <taxon>Exaiptasia</taxon>
    </lineage>
</organism>
<dbReference type="KEGG" id="epa:110242997"/>
<evidence type="ECO:0000313" key="2">
    <source>
        <dbReference type="Proteomes" id="UP000887567"/>
    </source>
</evidence>